<evidence type="ECO:0000259" key="3">
    <source>
        <dbReference type="Pfam" id="PF01648"/>
    </source>
</evidence>
<dbReference type="InterPro" id="IPR037143">
    <property type="entry name" value="4-PPantetheinyl_Trfase_dom_sf"/>
</dbReference>
<dbReference type="PANTHER" id="PTHR12215:SF10">
    <property type="entry name" value="L-AMINOADIPATE-SEMIALDEHYDE DEHYDROGENASE-PHOSPHOPANTETHEINYL TRANSFERASE"/>
    <property type="match status" value="1"/>
</dbReference>
<dbReference type="EMBL" id="PHHA01000018">
    <property type="protein sequence ID" value="PJG85180.1"/>
    <property type="molecule type" value="Genomic_DNA"/>
</dbReference>
<feature type="domain" description="4'-phosphopantetheinyl transferase" evidence="3">
    <location>
        <begin position="110"/>
        <end position="172"/>
    </location>
</feature>
<gene>
    <name evidence="4" type="ORF">CVP05_07955</name>
</gene>
<proteinExistence type="inferred from homology"/>
<dbReference type="OrthoDB" id="9808281at2"/>
<dbReference type="Pfam" id="PF01648">
    <property type="entry name" value="ACPS"/>
    <property type="match status" value="1"/>
</dbReference>
<dbReference type="GO" id="GO:0000287">
    <property type="term" value="F:magnesium ion binding"/>
    <property type="evidence" value="ECO:0007669"/>
    <property type="project" value="InterPro"/>
</dbReference>
<dbReference type="GO" id="GO:0008897">
    <property type="term" value="F:holo-[acyl-carrier-protein] synthase activity"/>
    <property type="evidence" value="ECO:0007669"/>
    <property type="project" value="InterPro"/>
</dbReference>
<sequence>MALCIAWGNIQQEYPLQDIPIGLLNAKLLQAPKIQNQRTLRRHRSRWVAHFLLWQLLKKMQIDTALLGQMVLSHTGRPYFAKQKGIDFNISHSGDWVAVVVNVVENGESAVGIDIEFPERQRDFHALLAHFSPQDEQDWFKQQTNSEESFYRCWCLREAVLKSQGAGIAKLSEVLHQPYLLSLHSAYCPQGQLVFSAGLPFYLAVFGAQRSLTQFEAFYWSGKEIVPYDLQNVVYYSVNY</sequence>
<organism evidence="4 5">
    <name type="scientific">Conservatibacter flavescens</name>
    <dbReference type="NCBI Taxonomy" id="28161"/>
    <lineage>
        <taxon>Bacteria</taxon>
        <taxon>Pseudomonadati</taxon>
        <taxon>Pseudomonadota</taxon>
        <taxon>Gammaproteobacteria</taxon>
        <taxon>Pasteurellales</taxon>
        <taxon>Pasteurellaceae</taxon>
        <taxon>Conservatibacter</taxon>
    </lineage>
</organism>
<keyword evidence="5" id="KW-1185">Reference proteome</keyword>
<dbReference type="Proteomes" id="UP000229329">
    <property type="component" value="Unassembled WGS sequence"/>
</dbReference>
<evidence type="ECO:0000256" key="2">
    <source>
        <dbReference type="ARBA" id="ARBA00022679"/>
    </source>
</evidence>
<reference evidence="4 5" key="1">
    <citation type="submission" date="2017-11" db="EMBL/GenBank/DDBJ databases">
        <title>Reclassification of Bisgaard taxon 7 as Conservatibacter flavescens gen. nov., sp. nov.</title>
        <authorList>
            <person name="Christensen H."/>
        </authorList>
    </citation>
    <scope>NUCLEOTIDE SEQUENCE [LARGE SCALE GENOMIC DNA]</scope>
    <source>
        <strain evidence="4 5">7_4</strain>
    </source>
</reference>
<accession>A0A2M8S205</accession>
<evidence type="ECO:0000313" key="5">
    <source>
        <dbReference type="Proteomes" id="UP000229329"/>
    </source>
</evidence>
<dbReference type="GO" id="GO:0005829">
    <property type="term" value="C:cytosol"/>
    <property type="evidence" value="ECO:0007669"/>
    <property type="project" value="TreeGrafter"/>
</dbReference>
<dbReference type="AlphaFoldDB" id="A0A2M8S205"/>
<comment type="caution">
    <text evidence="4">The sequence shown here is derived from an EMBL/GenBank/DDBJ whole genome shotgun (WGS) entry which is preliminary data.</text>
</comment>
<comment type="similarity">
    <text evidence="1">Belongs to the P-Pant transferase superfamily. Gsp/Sfp/HetI/AcpT family.</text>
</comment>
<dbReference type="InterPro" id="IPR008278">
    <property type="entry name" value="4-PPantetheinyl_Trfase_dom"/>
</dbReference>
<evidence type="ECO:0000313" key="4">
    <source>
        <dbReference type="EMBL" id="PJG85180.1"/>
    </source>
</evidence>
<dbReference type="GO" id="GO:0019878">
    <property type="term" value="P:lysine biosynthetic process via aminoadipic acid"/>
    <property type="evidence" value="ECO:0007669"/>
    <property type="project" value="TreeGrafter"/>
</dbReference>
<dbReference type="RefSeq" id="WP_100289037.1">
    <property type="nucleotide sequence ID" value="NZ_PHHA01000018.1"/>
</dbReference>
<name>A0A2M8S205_9PAST</name>
<protein>
    <submittedName>
        <fullName evidence="4">4'-phosphopantetheinyl transferase</fullName>
    </submittedName>
</protein>
<dbReference type="SUPFAM" id="SSF56214">
    <property type="entry name" value="4'-phosphopantetheinyl transferase"/>
    <property type="match status" value="2"/>
</dbReference>
<evidence type="ECO:0000256" key="1">
    <source>
        <dbReference type="ARBA" id="ARBA00010990"/>
    </source>
</evidence>
<keyword evidence="2 4" id="KW-0808">Transferase</keyword>
<dbReference type="Gene3D" id="3.90.470.20">
    <property type="entry name" value="4'-phosphopantetheinyl transferase domain"/>
    <property type="match status" value="1"/>
</dbReference>
<dbReference type="PANTHER" id="PTHR12215">
    <property type="entry name" value="PHOSPHOPANTETHEINE TRANSFERASE"/>
    <property type="match status" value="1"/>
</dbReference>
<dbReference type="InterPro" id="IPR050559">
    <property type="entry name" value="P-Pant_transferase_sf"/>
</dbReference>